<protein>
    <submittedName>
        <fullName evidence="1">Uncharacterized protein</fullName>
    </submittedName>
</protein>
<dbReference type="EMBL" id="QGKY02001015">
    <property type="protein sequence ID" value="KAF2575500.1"/>
    <property type="molecule type" value="Genomic_DNA"/>
</dbReference>
<accession>A0A8S9IZI5</accession>
<comment type="caution">
    <text evidence="1">The sequence shown here is derived from an EMBL/GenBank/DDBJ whole genome shotgun (WGS) entry which is preliminary data.</text>
</comment>
<reference evidence="1" key="1">
    <citation type="submission" date="2019-12" db="EMBL/GenBank/DDBJ databases">
        <title>Genome sequencing and annotation of Brassica cretica.</title>
        <authorList>
            <person name="Studholme D.J."/>
            <person name="Sarris P.F."/>
        </authorList>
    </citation>
    <scope>NUCLEOTIDE SEQUENCE</scope>
    <source>
        <strain evidence="1">PFS-102/07</strain>
        <tissue evidence="1">Leaf</tissue>
    </source>
</reference>
<dbReference type="AlphaFoldDB" id="A0A8S9IZI5"/>
<gene>
    <name evidence="1" type="ORF">F2Q70_00005446</name>
</gene>
<proteinExistence type="predicted"/>
<organism evidence="1">
    <name type="scientific">Brassica cretica</name>
    <name type="common">Mustard</name>
    <dbReference type="NCBI Taxonomy" id="69181"/>
    <lineage>
        <taxon>Eukaryota</taxon>
        <taxon>Viridiplantae</taxon>
        <taxon>Streptophyta</taxon>
        <taxon>Embryophyta</taxon>
        <taxon>Tracheophyta</taxon>
        <taxon>Spermatophyta</taxon>
        <taxon>Magnoliopsida</taxon>
        <taxon>eudicotyledons</taxon>
        <taxon>Gunneridae</taxon>
        <taxon>Pentapetalae</taxon>
        <taxon>rosids</taxon>
        <taxon>malvids</taxon>
        <taxon>Brassicales</taxon>
        <taxon>Brassicaceae</taxon>
        <taxon>Brassiceae</taxon>
        <taxon>Brassica</taxon>
    </lineage>
</organism>
<evidence type="ECO:0000313" key="1">
    <source>
        <dbReference type="EMBL" id="KAF2575500.1"/>
    </source>
</evidence>
<name>A0A8S9IZI5_BRACR</name>
<sequence length="180" mass="18911">MEKILFLEFVPQRGCGLIDVALDFAGVVLARLRLVCCDRLNVWLSSMFEEVGGGQSTGDHDKGQIEASPSRAVRDMDLALDSPLVGLSRGGSSTTPFVCPECGDLAGSPSMFEEVGGGQSTGDHDKEVFGGGLEGSARVGFKVTNCTVPAVAAAIMRAHNTLAHSTPDNNSVFRSPFCFG</sequence>